<sequence length="299" mass="33997">MISAYSNLEDLLAIRFHVKHRKLAHQQNLQKSGGHRALRKGRGMEFQEVRQYQAGDDVRHIDWRVSARTTETHSKVFSEELDKPVLFVVEQTPCCFFGSKHRFKTDQILHILAALGWATLNQGDQVGGLVFNHQNSIWIDPKHQQQTLMQLFHAGLQCQQALKKPNVSDAGDWLKALKKLQKMTRPGQKLMLLGDFMGFPAEGFGVLQTLKRHCDINAIHVFDPLEKDLPNLGQVRLSDGINEQQLNAADRQLRDGYASLYQTEWQALQQQMARLKVPLLSVSTADLAAESLFKQGVLR</sequence>
<accession>A0A6F8PJW3</accession>
<evidence type="ECO:0000259" key="1">
    <source>
        <dbReference type="Pfam" id="PF01882"/>
    </source>
</evidence>
<dbReference type="AlphaFoldDB" id="A0A6F8PJW3"/>
<dbReference type="InterPro" id="IPR002881">
    <property type="entry name" value="DUF58"/>
</dbReference>
<gene>
    <name evidence="2" type="ORF">THMIRHAT_00930</name>
</gene>
<reference evidence="3" key="1">
    <citation type="submission" date="2019-11" db="EMBL/GenBank/DDBJ databases">
        <title>Isolation and characterization of two novel species in the genus Thiomicrorhabdus.</title>
        <authorList>
            <person name="Mochizuki J."/>
            <person name="Kojima H."/>
            <person name="Fukui M."/>
        </authorList>
    </citation>
    <scope>NUCLEOTIDE SEQUENCE [LARGE SCALE GENOMIC DNA]</scope>
    <source>
        <strain evidence="3">AkT22</strain>
    </source>
</reference>
<dbReference type="Proteomes" id="UP000501466">
    <property type="component" value="Chromosome"/>
</dbReference>
<keyword evidence="3" id="KW-1185">Reference proteome</keyword>
<name>A0A6F8PJW3_9GAMM</name>
<dbReference type="EMBL" id="AP021888">
    <property type="protein sequence ID" value="BBP42347.1"/>
    <property type="molecule type" value="Genomic_DNA"/>
</dbReference>
<dbReference type="KEGG" id="tzo:THMIRHAT_00930"/>
<dbReference type="RefSeq" id="WP_173289689.1">
    <property type="nucleotide sequence ID" value="NZ_AP021888.1"/>
</dbReference>
<feature type="domain" description="DUF58" evidence="1">
    <location>
        <begin position="48"/>
        <end position="262"/>
    </location>
</feature>
<dbReference type="PANTHER" id="PTHR33608:SF12">
    <property type="entry name" value="DUF58 DOMAIN-CONTAINING PROTEIN"/>
    <property type="match status" value="1"/>
</dbReference>
<protein>
    <recommendedName>
        <fullName evidence="1">DUF58 domain-containing protein</fullName>
    </recommendedName>
</protein>
<organism evidence="2 3">
    <name type="scientific">Thiosulfativibrio zosterae</name>
    <dbReference type="NCBI Taxonomy" id="2675053"/>
    <lineage>
        <taxon>Bacteria</taxon>
        <taxon>Pseudomonadati</taxon>
        <taxon>Pseudomonadota</taxon>
        <taxon>Gammaproteobacteria</taxon>
        <taxon>Thiotrichales</taxon>
        <taxon>Piscirickettsiaceae</taxon>
        <taxon>Thiosulfativibrio</taxon>
    </lineage>
</organism>
<dbReference type="PANTHER" id="PTHR33608">
    <property type="entry name" value="BLL2464 PROTEIN"/>
    <property type="match status" value="1"/>
</dbReference>
<dbReference type="Pfam" id="PF01882">
    <property type="entry name" value="DUF58"/>
    <property type="match status" value="1"/>
</dbReference>
<evidence type="ECO:0000313" key="3">
    <source>
        <dbReference type="Proteomes" id="UP000501466"/>
    </source>
</evidence>
<evidence type="ECO:0000313" key="2">
    <source>
        <dbReference type="EMBL" id="BBP42347.1"/>
    </source>
</evidence>
<proteinExistence type="predicted"/>